<proteinExistence type="predicted"/>
<dbReference type="RefSeq" id="WP_210101956.1">
    <property type="nucleotide sequence ID" value="NZ_BAABLK010000002.1"/>
</dbReference>
<evidence type="ECO:0000256" key="1">
    <source>
        <dbReference type="ARBA" id="ARBA00022679"/>
    </source>
</evidence>
<evidence type="ECO:0000313" key="5">
    <source>
        <dbReference type="Proteomes" id="UP001501257"/>
    </source>
</evidence>
<gene>
    <name evidence="4" type="ORF">GCM10025778_00230</name>
</gene>
<dbReference type="Proteomes" id="UP001501257">
    <property type="component" value="Unassembled WGS sequence"/>
</dbReference>
<comment type="caution">
    <text evidence="4">The sequence shown here is derived from an EMBL/GenBank/DDBJ whole genome shotgun (WGS) entry which is preliminary data.</text>
</comment>
<keyword evidence="2" id="KW-0012">Acyltransferase</keyword>
<dbReference type="InterPro" id="IPR000182">
    <property type="entry name" value="GNAT_dom"/>
</dbReference>
<dbReference type="SUPFAM" id="SSF55729">
    <property type="entry name" value="Acyl-CoA N-acyltransferases (Nat)"/>
    <property type="match status" value="1"/>
</dbReference>
<dbReference type="Pfam" id="PF00583">
    <property type="entry name" value="Acetyltransf_1"/>
    <property type="match status" value="1"/>
</dbReference>
<organism evidence="4 5">
    <name type="scientific">Paeniglutamicibacter antarcticus</name>
    <dbReference type="NCBI Taxonomy" id="494023"/>
    <lineage>
        <taxon>Bacteria</taxon>
        <taxon>Bacillati</taxon>
        <taxon>Actinomycetota</taxon>
        <taxon>Actinomycetes</taxon>
        <taxon>Micrococcales</taxon>
        <taxon>Micrococcaceae</taxon>
        <taxon>Paeniglutamicibacter</taxon>
    </lineage>
</organism>
<dbReference type="PANTHER" id="PTHR43877">
    <property type="entry name" value="AMINOALKYLPHOSPHONATE N-ACETYLTRANSFERASE-RELATED-RELATED"/>
    <property type="match status" value="1"/>
</dbReference>
<evidence type="ECO:0000256" key="2">
    <source>
        <dbReference type="ARBA" id="ARBA00023315"/>
    </source>
</evidence>
<dbReference type="CDD" id="cd04301">
    <property type="entry name" value="NAT_SF"/>
    <property type="match status" value="1"/>
</dbReference>
<accession>A0ABP9TI12</accession>
<evidence type="ECO:0000313" key="4">
    <source>
        <dbReference type="EMBL" id="GAA5225493.1"/>
    </source>
</evidence>
<keyword evidence="5" id="KW-1185">Reference proteome</keyword>
<keyword evidence="1" id="KW-0808">Transferase</keyword>
<dbReference type="InterPro" id="IPR050832">
    <property type="entry name" value="Bact_Acetyltransf"/>
</dbReference>
<reference evidence="5" key="1">
    <citation type="journal article" date="2019" name="Int. J. Syst. Evol. Microbiol.">
        <title>The Global Catalogue of Microorganisms (GCM) 10K type strain sequencing project: providing services to taxonomists for standard genome sequencing and annotation.</title>
        <authorList>
            <consortium name="The Broad Institute Genomics Platform"/>
            <consortium name="The Broad Institute Genome Sequencing Center for Infectious Disease"/>
            <person name="Wu L."/>
            <person name="Ma J."/>
        </authorList>
    </citation>
    <scope>NUCLEOTIDE SEQUENCE [LARGE SCALE GENOMIC DNA]</scope>
    <source>
        <strain evidence="5">JCM 18952</strain>
    </source>
</reference>
<dbReference type="PANTHER" id="PTHR43877:SF1">
    <property type="entry name" value="ACETYLTRANSFERASE"/>
    <property type="match status" value="1"/>
</dbReference>
<dbReference type="PROSITE" id="PS51186">
    <property type="entry name" value="GNAT"/>
    <property type="match status" value="1"/>
</dbReference>
<dbReference type="EMBL" id="BAABLK010000002">
    <property type="protein sequence ID" value="GAA5225493.1"/>
    <property type="molecule type" value="Genomic_DNA"/>
</dbReference>
<sequence>MFQIREYQPSDETGWLECRVLSFLDTDYYDDVRTDRSSIQAPCLSLVAESEGKVVGLIDIEMDGTTATIDSLAVHPVARQEGLASVLLDEALDRLPPEMRELDAWTREDAAANSWYKENGFVEAYRYLHVYKSHEDPDEGFQSPVGLSRPVGAFMHADIKHEHVMRRKFKRVYVCRQYVLKLYGT</sequence>
<name>A0ABP9TI12_9MICC</name>
<feature type="domain" description="N-acetyltransferase" evidence="3">
    <location>
        <begin position="2"/>
        <end position="137"/>
    </location>
</feature>
<evidence type="ECO:0000259" key="3">
    <source>
        <dbReference type="PROSITE" id="PS51186"/>
    </source>
</evidence>
<dbReference type="InterPro" id="IPR016181">
    <property type="entry name" value="Acyl_CoA_acyltransferase"/>
</dbReference>
<protein>
    <submittedName>
        <fullName evidence="4">GNAT family N-acetyltransferase</fullName>
    </submittedName>
</protein>
<dbReference type="Gene3D" id="3.40.630.30">
    <property type="match status" value="1"/>
</dbReference>